<dbReference type="AlphaFoldDB" id="A0A6H5GB38"/>
<dbReference type="EMBL" id="CADCXU010009066">
    <property type="protein sequence ID" value="CAA9999876.1"/>
    <property type="molecule type" value="Genomic_DNA"/>
</dbReference>
<evidence type="ECO:0000313" key="2">
    <source>
        <dbReference type="Proteomes" id="UP000479000"/>
    </source>
</evidence>
<evidence type="ECO:0000313" key="1">
    <source>
        <dbReference type="EMBL" id="CAA9999876.1"/>
    </source>
</evidence>
<accession>A0A6H5GB38</accession>
<sequence length="272" mass="31348">MKTTAAKRMRSSGREEEEQVAEEQLFIREIPTEKGKCLIISFLRKDDFLCQRRFLRCSLFLRRGKDGSHVVGNTKSLRPRTLKSLEESLIQLAHVEIQHLVNHCSLFGIFGVDLLTRLSRIGKISCYCSTETITNQPLDERRLKRPDHLRSSVPILDLGRFQYFHSVVRLHSVNTEVKMILPESKGEESCDDDTSDIIIYLPSAEQRQWPEEGMLQWASFLSVPRQISGRSEIVLRHGRKVPADRHCLPPLLPVILLVVYLCRIYSQNPNIT</sequence>
<gene>
    <name evidence="1" type="ORF">NTEN_LOCUS6105</name>
</gene>
<name>A0A6H5GB38_9HEMI</name>
<reference evidence="1 2" key="1">
    <citation type="submission" date="2020-02" db="EMBL/GenBank/DDBJ databases">
        <authorList>
            <person name="Ferguson B K."/>
        </authorList>
    </citation>
    <scope>NUCLEOTIDE SEQUENCE [LARGE SCALE GENOMIC DNA]</scope>
</reference>
<proteinExistence type="predicted"/>
<dbReference type="Proteomes" id="UP000479000">
    <property type="component" value="Unassembled WGS sequence"/>
</dbReference>
<keyword evidence="2" id="KW-1185">Reference proteome</keyword>
<protein>
    <submittedName>
        <fullName evidence="1">Uncharacterized protein</fullName>
    </submittedName>
</protein>
<organism evidence="1 2">
    <name type="scientific">Nesidiocoris tenuis</name>
    <dbReference type="NCBI Taxonomy" id="355587"/>
    <lineage>
        <taxon>Eukaryota</taxon>
        <taxon>Metazoa</taxon>
        <taxon>Ecdysozoa</taxon>
        <taxon>Arthropoda</taxon>
        <taxon>Hexapoda</taxon>
        <taxon>Insecta</taxon>
        <taxon>Pterygota</taxon>
        <taxon>Neoptera</taxon>
        <taxon>Paraneoptera</taxon>
        <taxon>Hemiptera</taxon>
        <taxon>Heteroptera</taxon>
        <taxon>Panheteroptera</taxon>
        <taxon>Cimicomorpha</taxon>
        <taxon>Miridae</taxon>
        <taxon>Dicyphina</taxon>
        <taxon>Nesidiocoris</taxon>
    </lineage>
</organism>